<gene>
    <name evidence="2" type="ORF">Z043_110214</name>
</gene>
<name>A0A0P7UAG4_SCLFO</name>
<feature type="compositionally biased region" description="Basic and acidic residues" evidence="1">
    <location>
        <begin position="58"/>
        <end position="72"/>
    </location>
</feature>
<accession>A0A0P7UAG4</accession>
<evidence type="ECO:0000256" key="1">
    <source>
        <dbReference type="SAM" id="MobiDB-lite"/>
    </source>
</evidence>
<protein>
    <submittedName>
        <fullName evidence="2">Uncharacterized protein</fullName>
    </submittedName>
</protein>
<sequence length="86" mass="9242">MPVVGVASKLRQPEGVSGRPVHTALPIPNLDRTTAARGYLRGTGPGALSCQLSVRSTCDPRERSKESEDRKVSKATPLETWLTPAM</sequence>
<evidence type="ECO:0000313" key="2">
    <source>
        <dbReference type="EMBL" id="KPP70918.1"/>
    </source>
</evidence>
<organism evidence="2 3">
    <name type="scientific">Scleropages formosus</name>
    <name type="common">Asian bonytongue</name>
    <name type="synonym">Osteoglossum formosum</name>
    <dbReference type="NCBI Taxonomy" id="113540"/>
    <lineage>
        <taxon>Eukaryota</taxon>
        <taxon>Metazoa</taxon>
        <taxon>Chordata</taxon>
        <taxon>Craniata</taxon>
        <taxon>Vertebrata</taxon>
        <taxon>Euteleostomi</taxon>
        <taxon>Actinopterygii</taxon>
        <taxon>Neopterygii</taxon>
        <taxon>Teleostei</taxon>
        <taxon>Osteoglossocephala</taxon>
        <taxon>Osteoglossomorpha</taxon>
        <taxon>Osteoglossiformes</taxon>
        <taxon>Osteoglossidae</taxon>
        <taxon>Scleropages</taxon>
    </lineage>
</organism>
<reference evidence="2 3" key="1">
    <citation type="submission" date="2015-08" db="EMBL/GenBank/DDBJ databases">
        <title>The genome of the Asian arowana (Scleropages formosus).</title>
        <authorList>
            <person name="Tan M.H."/>
            <person name="Gan H.M."/>
            <person name="Croft L.J."/>
            <person name="Austin C.M."/>
        </authorList>
    </citation>
    <scope>NUCLEOTIDE SEQUENCE [LARGE SCALE GENOMIC DNA]</scope>
    <source>
        <strain evidence="2">Aro1</strain>
    </source>
</reference>
<proteinExistence type="predicted"/>
<dbReference type="Proteomes" id="UP000034805">
    <property type="component" value="Unassembled WGS sequence"/>
</dbReference>
<feature type="region of interest" description="Disordered" evidence="1">
    <location>
        <begin position="1"/>
        <end position="25"/>
    </location>
</feature>
<feature type="region of interest" description="Disordered" evidence="1">
    <location>
        <begin position="54"/>
        <end position="86"/>
    </location>
</feature>
<dbReference type="AlphaFoldDB" id="A0A0P7UAG4"/>
<comment type="caution">
    <text evidence="2">The sequence shown here is derived from an EMBL/GenBank/DDBJ whole genome shotgun (WGS) entry which is preliminary data.</text>
</comment>
<evidence type="ECO:0000313" key="3">
    <source>
        <dbReference type="Proteomes" id="UP000034805"/>
    </source>
</evidence>
<dbReference type="EMBL" id="JARO02003231">
    <property type="protein sequence ID" value="KPP70918.1"/>
    <property type="molecule type" value="Genomic_DNA"/>
</dbReference>